<evidence type="ECO:0000313" key="1">
    <source>
        <dbReference type="EMBL" id="PRH83340.1"/>
    </source>
</evidence>
<reference evidence="1 2" key="1">
    <citation type="submission" date="2018-03" db="EMBL/GenBank/DDBJ databases">
        <title>Arenimonas caeni sp. nov., isolated from activated sludge.</title>
        <authorList>
            <person name="Liu H."/>
        </authorList>
    </citation>
    <scope>NUCLEOTIDE SEQUENCE [LARGE SCALE GENOMIC DNA]</scope>
    <source>
        <strain evidence="2">z29</strain>
    </source>
</reference>
<proteinExistence type="predicted"/>
<keyword evidence="2" id="KW-1185">Reference proteome</keyword>
<dbReference type="RefSeq" id="WP_106989717.1">
    <property type="nucleotide sequence ID" value="NZ_JAVEVW010000044.1"/>
</dbReference>
<evidence type="ECO:0000313" key="2">
    <source>
        <dbReference type="Proteomes" id="UP000241736"/>
    </source>
</evidence>
<protein>
    <submittedName>
        <fullName evidence="1">Uncharacterized protein</fullName>
    </submittedName>
</protein>
<accession>A0A2P6MBH1</accession>
<gene>
    <name evidence="1" type="ORF">C6N40_04120</name>
</gene>
<dbReference type="Proteomes" id="UP000241736">
    <property type="component" value="Unassembled WGS sequence"/>
</dbReference>
<dbReference type="OrthoDB" id="8478838at2"/>
<name>A0A2P6MBH1_9GAMM</name>
<organism evidence="1 2">
    <name type="scientific">Arenimonas caeni</name>
    <dbReference type="NCBI Taxonomy" id="2058085"/>
    <lineage>
        <taxon>Bacteria</taxon>
        <taxon>Pseudomonadati</taxon>
        <taxon>Pseudomonadota</taxon>
        <taxon>Gammaproteobacteria</taxon>
        <taxon>Lysobacterales</taxon>
        <taxon>Lysobacteraceae</taxon>
        <taxon>Arenimonas</taxon>
    </lineage>
</organism>
<dbReference type="AlphaFoldDB" id="A0A2P6MBH1"/>
<sequence>MTARIDGATSCIGLVAADPEAAAKDAAAFLQSRGFTARVVADFEPGLPIAFVLSDAMHGTVINFRKHLVHMPRPQKV</sequence>
<dbReference type="EMBL" id="PVLF01000003">
    <property type="protein sequence ID" value="PRH83340.1"/>
    <property type="molecule type" value="Genomic_DNA"/>
</dbReference>
<comment type="caution">
    <text evidence="1">The sequence shown here is derived from an EMBL/GenBank/DDBJ whole genome shotgun (WGS) entry which is preliminary data.</text>
</comment>